<name>A0A6C0HNB3_9ZZZZ</name>
<keyword evidence="1" id="KW-0472">Membrane</keyword>
<evidence type="ECO:0000256" key="1">
    <source>
        <dbReference type="SAM" id="Phobius"/>
    </source>
</evidence>
<keyword evidence="1" id="KW-1133">Transmembrane helix</keyword>
<sequence>MNFSKLIKQPNQDLFNVLLGLGVIVLIVVLVQYNQKKTPSEPLSNSSSSFSPANFPEVAQMKGGPATAELGSAASLKNDNYLEVSGIATPRTNNADAVNTRMTPNELLPSQAANEWSSLHPASDDLVNVNMLSAGQIIGINTVGSSMRNANLQLRSEFSIPRQNVGPWNESTIEPDTLRRPLEIGSA</sequence>
<dbReference type="AlphaFoldDB" id="A0A6C0HNB3"/>
<reference evidence="3" key="1">
    <citation type="journal article" date="2020" name="Nature">
        <title>Giant virus diversity and host interactions through global metagenomics.</title>
        <authorList>
            <person name="Schulz F."/>
            <person name="Roux S."/>
            <person name="Paez-Espino D."/>
            <person name="Jungbluth S."/>
            <person name="Walsh D.A."/>
            <person name="Denef V.J."/>
            <person name="McMahon K.D."/>
            <person name="Konstantinidis K.T."/>
            <person name="Eloe-Fadrosh E.A."/>
            <person name="Kyrpides N.C."/>
            <person name="Woyke T."/>
        </authorList>
    </citation>
    <scope>NUCLEOTIDE SEQUENCE</scope>
    <source>
        <strain evidence="3">GVMAG-M-3300023184-160</strain>
    </source>
</reference>
<evidence type="ECO:0000313" key="3">
    <source>
        <dbReference type="EMBL" id="QHT81894.1"/>
    </source>
</evidence>
<proteinExistence type="predicted"/>
<accession>A0A6C0HNB3</accession>
<evidence type="ECO:0000259" key="2">
    <source>
        <dbReference type="Pfam" id="PF23983"/>
    </source>
</evidence>
<dbReference type="InterPro" id="IPR055730">
    <property type="entry name" value="P11_C"/>
</dbReference>
<feature type="domain" description="Minor capsid protein P11 C-terminal conserved region" evidence="2">
    <location>
        <begin position="102"/>
        <end position="183"/>
    </location>
</feature>
<organism evidence="3">
    <name type="scientific">viral metagenome</name>
    <dbReference type="NCBI Taxonomy" id="1070528"/>
    <lineage>
        <taxon>unclassified sequences</taxon>
        <taxon>metagenomes</taxon>
        <taxon>organismal metagenomes</taxon>
    </lineage>
</organism>
<dbReference type="EMBL" id="MN739993">
    <property type="protein sequence ID" value="QHT81894.1"/>
    <property type="molecule type" value="Genomic_DNA"/>
</dbReference>
<protein>
    <recommendedName>
        <fullName evidence="2">Minor capsid protein P11 C-terminal conserved region domain-containing protein</fullName>
    </recommendedName>
</protein>
<dbReference type="Pfam" id="PF23983">
    <property type="entry name" value="P11_C"/>
    <property type="match status" value="1"/>
</dbReference>
<feature type="transmembrane region" description="Helical" evidence="1">
    <location>
        <begin position="14"/>
        <end position="33"/>
    </location>
</feature>
<keyword evidence="1" id="KW-0812">Transmembrane</keyword>